<evidence type="ECO:0000313" key="2">
    <source>
        <dbReference type="EMBL" id="GAA0567165.1"/>
    </source>
</evidence>
<proteinExistence type="predicted"/>
<evidence type="ECO:0000313" key="3">
    <source>
        <dbReference type="Proteomes" id="UP001501588"/>
    </source>
</evidence>
<dbReference type="InterPro" id="IPR029021">
    <property type="entry name" value="Prot-tyrosine_phosphatase-like"/>
</dbReference>
<organism evidence="2 3">
    <name type="scientific">Craurococcus roseus</name>
    <dbReference type="NCBI Taxonomy" id="77585"/>
    <lineage>
        <taxon>Bacteria</taxon>
        <taxon>Pseudomonadati</taxon>
        <taxon>Pseudomonadota</taxon>
        <taxon>Alphaproteobacteria</taxon>
        <taxon>Acetobacterales</taxon>
        <taxon>Acetobacteraceae</taxon>
        <taxon>Craurococcus</taxon>
    </lineage>
</organism>
<dbReference type="InterPro" id="IPR016130">
    <property type="entry name" value="Tyr_Pase_AS"/>
</dbReference>
<sequence>METIAPFRISVCGIEELAGHCETGVSHTLSILDPDWPVPEAFGAFGEHAKLELRFHDVIEEGMPGTLPPREEHVAELLTFGRDLMAEPSPEAHLLVHCHAGVSRSTASMALMLAQGSPGADPDRVFAEVLRIRPQAWPNLRILEMGDALLGRRGALVAAARGVYRRQLEARPHLADEFRRHGRGREVEAALGG</sequence>
<reference evidence="2 3" key="1">
    <citation type="journal article" date="2019" name="Int. J. Syst. Evol. Microbiol.">
        <title>The Global Catalogue of Microorganisms (GCM) 10K type strain sequencing project: providing services to taxonomists for standard genome sequencing and annotation.</title>
        <authorList>
            <consortium name="The Broad Institute Genomics Platform"/>
            <consortium name="The Broad Institute Genome Sequencing Center for Infectious Disease"/>
            <person name="Wu L."/>
            <person name="Ma J."/>
        </authorList>
    </citation>
    <scope>NUCLEOTIDE SEQUENCE [LARGE SCALE GENOMIC DNA]</scope>
    <source>
        <strain evidence="2 3">JCM 9933</strain>
    </source>
</reference>
<evidence type="ECO:0000259" key="1">
    <source>
        <dbReference type="PROSITE" id="PS50056"/>
    </source>
</evidence>
<dbReference type="Proteomes" id="UP001501588">
    <property type="component" value="Unassembled WGS sequence"/>
</dbReference>
<accession>A0ABN1EIC7</accession>
<comment type="caution">
    <text evidence="2">The sequence shown here is derived from an EMBL/GenBank/DDBJ whole genome shotgun (WGS) entry which is preliminary data.</text>
</comment>
<keyword evidence="3" id="KW-1185">Reference proteome</keyword>
<dbReference type="Gene3D" id="3.90.190.10">
    <property type="entry name" value="Protein tyrosine phosphatase superfamily"/>
    <property type="match status" value="1"/>
</dbReference>
<protein>
    <submittedName>
        <fullName evidence="2">Protein-tyrosine-phosphatase</fullName>
    </submittedName>
</protein>
<dbReference type="SUPFAM" id="SSF52799">
    <property type="entry name" value="(Phosphotyrosine protein) phosphatases II"/>
    <property type="match status" value="1"/>
</dbReference>
<dbReference type="EMBL" id="BAAAFZ010000002">
    <property type="protein sequence ID" value="GAA0567165.1"/>
    <property type="molecule type" value="Genomic_DNA"/>
</dbReference>
<dbReference type="PROSITE" id="PS00383">
    <property type="entry name" value="TYR_PHOSPHATASE_1"/>
    <property type="match status" value="1"/>
</dbReference>
<name>A0ABN1EIC7_9PROT</name>
<dbReference type="PROSITE" id="PS50056">
    <property type="entry name" value="TYR_PHOSPHATASE_2"/>
    <property type="match status" value="1"/>
</dbReference>
<dbReference type="RefSeq" id="WP_343893213.1">
    <property type="nucleotide sequence ID" value="NZ_BAAAFZ010000002.1"/>
</dbReference>
<feature type="domain" description="Tyrosine specific protein phosphatases" evidence="1">
    <location>
        <begin position="75"/>
        <end position="134"/>
    </location>
</feature>
<dbReference type="InterPro" id="IPR000387">
    <property type="entry name" value="Tyr_Pase_dom"/>
</dbReference>
<gene>
    <name evidence="2" type="ORF">GCM10009416_01510</name>
</gene>